<proteinExistence type="predicted"/>
<accession>A0ABZ1U1Y0</accession>
<name>A0ABZ1U1Y0_9ACTN</name>
<evidence type="ECO:0000313" key="2">
    <source>
        <dbReference type="Proteomes" id="UP001432222"/>
    </source>
</evidence>
<dbReference type="Proteomes" id="UP001432222">
    <property type="component" value="Chromosome"/>
</dbReference>
<sequence>MPLTRIDLVVLVVDDDGPAVAALTAELTGQGTPFRRVRLADPARPTIDAAFLSDTVDGRPRAKYQAVILSNENPFGAGSAEMAALAAFETSFGIRQIDASTTARPAVGLGQPAYTGSLAGLQAGVTAAGLAGPFGYLRGSVPFDADTPAAPAGSGQLANPLGTLPAGASFTTLVDAPVPGGGGRGSLVGEYAHDGRRELVLTSRTGRTTASSGSWQGAWSTG</sequence>
<protein>
    <submittedName>
        <fullName evidence="1">Uncharacterized protein</fullName>
    </submittedName>
</protein>
<evidence type="ECO:0000313" key="1">
    <source>
        <dbReference type="EMBL" id="WUQ84951.1"/>
    </source>
</evidence>
<keyword evidence="2" id="KW-1185">Reference proteome</keyword>
<reference evidence="1" key="1">
    <citation type="submission" date="2022-10" db="EMBL/GenBank/DDBJ databases">
        <title>The complete genomes of actinobacterial strains from the NBC collection.</title>
        <authorList>
            <person name="Joergensen T.S."/>
            <person name="Alvarez Arevalo M."/>
            <person name="Sterndorff E.B."/>
            <person name="Faurdal D."/>
            <person name="Vuksanovic O."/>
            <person name="Mourched A.-S."/>
            <person name="Charusanti P."/>
            <person name="Shaw S."/>
            <person name="Blin K."/>
            <person name="Weber T."/>
        </authorList>
    </citation>
    <scope>NUCLEOTIDE SEQUENCE</scope>
    <source>
        <strain evidence="1">NBC_00222</strain>
    </source>
</reference>
<dbReference type="EMBL" id="CP108110">
    <property type="protein sequence ID" value="WUQ84951.1"/>
    <property type="molecule type" value="Genomic_DNA"/>
</dbReference>
<dbReference type="RefSeq" id="WP_328955765.1">
    <property type="nucleotide sequence ID" value="NZ_CP108110.1"/>
</dbReference>
<gene>
    <name evidence="1" type="ORF">OHA16_19450</name>
</gene>
<organism evidence="1 2">
    <name type="scientific">Kitasatospora purpeofusca</name>
    <dbReference type="NCBI Taxonomy" id="67352"/>
    <lineage>
        <taxon>Bacteria</taxon>
        <taxon>Bacillati</taxon>
        <taxon>Actinomycetota</taxon>
        <taxon>Actinomycetes</taxon>
        <taxon>Kitasatosporales</taxon>
        <taxon>Streptomycetaceae</taxon>
        <taxon>Kitasatospora</taxon>
    </lineage>
</organism>